<dbReference type="Proteomes" id="UP000542342">
    <property type="component" value="Unassembled WGS sequence"/>
</dbReference>
<feature type="chain" id="PRO_5030656105" description="SGNH hydrolase-type esterase domain-containing protein" evidence="1">
    <location>
        <begin position="28"/>
        <end position="347"/>
    </location>
</feature>
<proteinExistence type="predicted"/>
<dbReference type="PANTHER" id="PTHR30383">
    <property type="entry name" value="THIOESTERASE 1/PROTEASE 1/LYSOPHOSPHOLIPASE L1"/>
    <property type="match status" value="1"/>
</dbReference>
<evidence type="ECO:0000313" key="3">
    <source>
        <dbReference type="EMBL" id="MBA2227779.1"/>
    </source>
</evidence>
<feature type="signal peptide" evidence="1">
    <location>
        <begin position="1"/>
        <end position="27"/>
    </location>
</feature>
<keyword evidence="1" id="KW-0732">Signal</keyword>
<dbReference type="AlphaFoldDB" id="A0A7V8VGS5"/>
<dbReference type="Gene3D" id="3.40.50.1110">
    <property type="entry name" value="SGNH hydrolase"/>
    <property type="match status" value="1"/>
</dbReference>
<dbReference type="InterPro" id="IPR036514">
    <property type="entry name" value="SGNH_hydro_sf"/>
</dbReference>
<gene>
    <name evidence="3" type="ORF">H0921_16590</name>
</gene>
<sequence>MRRRITGACILIALLAFSIAAMQSGTAGNLSWPSVAGPAVASPLLQAAKVSAASSEKPEGKRLRLKDGDRIVLLGGTLIEREQRWGYWETALVAAHSHLRLRVRNLGWSGDTVTGESRGRFEFANPTYRLRQIVDQTLALQPTVILLHYGGNEAYAGEAGLADFEKGLEKLLDALQPSGARMVLLTPQAQRPFAGFDPTAINAHRRRYGQVVQAVAARRGLVCADLYPLLEQAEAAAARLSDVPEPVSEYGLHLTATGYRLTASWFLSALGITPAQHSPERCEPLREAIVAKNTLFFHRWRPQNETYLFGFRKHEQGKNAKEVAAFDPLIEQAETRIDQLRQQLARP</sequence>
<evidence type="ECO:0000256" key="1">
    <source>
        <dbReference type="SAM" id="SignalP"/>
    </source>
</evidence>
<accession>A0A7V8VGS5</accession>
<comment type="caution">
    <text evidence="3">The sequence shown here is derived from an EMBL/GenBank/DDBJ whole genome shotgun (WGS) entry which is preliminary data.</text>
</comment>
<dbReference type="InterPro" id="IPR013830">
    <property type="entry name" value="SGNH_hydro"/>
</dbReference>
<protein>
    <recommendedName>
        <fullName evidence="2">SGNH hydrolase-type esterase domain-containing protein</fullName>
    </recommendedName>
</protein>
<dbReference type="InterPro" id="IPR051532">
    <property type="entry name" value="Ester_Hydrolysis_Enzymes"/>
</dbReference>
<name>A0A7V8VGS5_9BACT</name>
<dbReference type="EMBL" id="JACEFB010000019">
    <property type="protein sequence ID" value="MBA2227779.1"/>
    <property type="molecule type" value="Genomic_DNA"/>
</dbReference>
<reference evidence="3 4" key="1">
    <citation type="submission" date="2020-07" db="EMBL/GenBank/DDBJ databases">
        <title>Thermogemmata thermophila gen. nov., sp. nov., a novel moderate thermophilic planctomycete from a Kamchatka hot spring.</title>
        <authorList>
            <person name="Elcheninov A.G."/>
            <person name="Podosokorskaya O.A."/>
            <person name="Kovaleva O.L."/>
            <person name="Novikov A."/>
            <person name="Bonch-Osmolovskaya E.A."/>
            <person name="Toshchakov S.V."/>
            <person name="Kublanov I.V."/>
        </authorList>
    </citation>
    <scope>NUCLEOTIDE SEQUENCE [LARGE SCALE GENOMIC DNA]</scope>
    <source>
        <strain evidence="3 4">2918</strain>
    </source>
</reference>
<dbReference type="SUPFAM" id="SSF52266">
    <property type="entry name" value="SGNH hydrolase"/>
    <property type="match status" value="1"/>
</dbReference>
<keyword evidence="4" id="KW-1185">Reference proteome</keyword>
<dbReference type="Pfam" id="PF13472">
    <property type="entry name" value="Lipase_GDSL_2"/>
    <property type="match status" value="1"/>
</dbReference>
<feature type="domain" description="SGNH hydrolase-type esterase" evidence="2">
    <location>
        <begin position="80"/>
        <end position="261"/>
    </location>
</feature>
<dbReference type="PANTHER" id="PTHR30383:SF5">
    <property type="entry name" value="SGNH HYDROLASE-TYPE ESTERASE DOMAIN-CONTAINING PROTEIN"/>
    <property type="match status" value="1"/>
</dbReference>
<evidence type="ECO:0000313" key="4">
    <source>
        <dbReference type="Proteomes" id="UP000542342"/>
    </source>
</evidence>
<evidence type="ECO:0000259" key="2">
    <source>
        <dbReference type="Pfam" id="PF13472"/>
    </source>
</evidence>
<dbReference type="RefSeq" id="WP_194539644.1">
    <property type="nucleotide sequence ID" value="NZ_JACEFB010000019.1"/>
</dbReference>
<organism evidence="3 4">
    <name type="scientific">Thermogemmata fonticola</name>
    <dbReference type="NCBI Taxonomy" id="2755323"/>
    <lineage>
        <taxon>Bacteria</taxon>
        <taxon>Pseudomonadati</taxon>
        <taxon>Planctomycetota</taxon>
        <taxon>Planctomycetia</taxon>
        <taxon>Gemmatales</taxon>
        <taxon>Gemmataceae</taxon>
        <taxon>Thermogemmata</taxon>
    </lineage>
</organism>
<dbReference type="GO" id="GO:0004622">
    <property type="term" value="F:phosphatidylcholine lysophospholipase activity"/>
    <property type="evidence" value="ECO:0007669"/>
    <property type="project" value="TreeGrafter"/>
</dbReference>